<evidence type="ECO:0000259" key="5">
    <source>
        <dbReference type="Pfam" id="PF00205"/>
    </source>
</evidence>
<name>A0A7J6LDC2_PEROL</name>
<evidence type="ECO:0000256" key="4">
    <source>
        <dbReference type="SAM" id="Phobius"/>
    </source>
</evidence>
<evidence type="ECO:0000259" key="6">
    <source>
        <dbReference type="Pfam" id="PF02775"/>
    </source>
</evidence>
<evidence type="ECO:0000259" key="7">
    <source>
        <dbReference type="Pfam" id="PF02776"/>
    </source>
</evidence>
<dbReference type="AlphaFoldDB" id="A0A7J6LDC2"/>
<feature type="domain" description="Thiamine pyrophosphate enzyme central" evidence="5">
    <location>
        <begin position="440"/>
        <end position="562"/>
    </location>
</feature>
<dbReference type="InterPro" id="IPR029061">
    <property type="entry name" value="THDP-binding"/>
</dbReference>
<dbReference type="InterPro" id="IPR012001">
    <property type="entry name" value="Thiamin_PyroP_enz_TPP-bd_dom"/>
</dbReference>
<feature type="transmembrane region" description="Helical" evidence="4">
    <location>
        <begin position="134"/>
        <end position="156"/>
    </location>
</feature>
<dbReference type="PANTHER" id="PTHR18968:SF13">
    <property type="entry name" value="ACETOLACTATE SYNTHASE CATALYTIC SUBUNIT, MITOCHONDRIAL"/>
    <property type="match status" value="1"/>
</dbReference>
<dbReference type="InterPro" id="IPR012000">
    <property type="entry name" value="Thiamin_PyroP_enz_cen_dom"/>
</dbReference>
<dbReference type="SUPFAM" id="SSF52467">
    <property type="entry name" value="DHS-like NAD/FAD-binding domain"/>
    <property type="match status" value="1"/>
</dbReference>
<dbReference type="InterPro" id="IPR045229">
    <property type="entry name" value="TPP_enz"/>
</dbReference>
<dbReference type="SUPFAM" id="SSF52518">
    <property type="entry name" value="Thiamin diphosphate-binding fold (THDP-binding)"/>
    <property type="match status" value="2"/>
</dbReference>
<dbReference type="PANTHER" id="PTHR18968">
    <property type="entry name" value="THIAMINE PYROPHOSPHATE ENZYMES"/>
    <property type="match status" value="1"/>
</dbReference>
<gene>
    <name evidence="8" type="ORF">FOZ61_006411</name>
</gene>
<dbReference type="Pfam" id="PF02775">
    <property type="entry name" value="TPP_enzyme_C"/>
    <property type="match status" value="1"/>
</dbReference>
<evidence type="ECO:0000313" key="9">
    <source>
        <dbReference type="Proteomes" id="UP000570595"/>
    </source>
</evidence>
<keyword evidence="4" id="KW-1133">Transmembrane helix</keyword>
<dbReference type="Proteomes" id="UP000570595">
    <property type="component" value="Unassembled WGS sequence"/>
</dbReference>
<proteinExistence type="inferred from homology"/>
<protein>
    <recommendedName>
        <fullName evidence="10">Sulfoacetaldehyde acetyltransferase</fullName>
    </recommendedName>
</protein>
<dbReference type="Pfam" id="PF02776">
    <property type="entry name" value="TPP_enzyme_N"/>
    <property type="match status" value="1"/>
</dbReference>
<feature type="transmembrane region" description="Helical" evidence="4">
    <location>
        <begin position="168"/>
        <end position="186"/>
    </location>
</feature>
<evidence type="ECO:0000256" key="2">
    <source>
        <dbReference type="ARBA" id="ARBA00023052"/>
    </source>
</evidence>
<dbReference type="GO" id="GO:0000287">
    <property type="term" value="F:magnesium ion binding"/>
    <property type="evidence" value="ECO:0007669"/>
    <property type="project" value="InterPro"/>
</dbReference>
<dbReference type="GO" id="GO:0003984">
    <property type="term" value="F:acetolactate synthase activity"/>
    <property type="evidence" value="ECO:0007669"/>
    <property type="project" value="TreeGrafter"/>
</dbReference>
<dbReference type="OrthoDB" id="16262at2759"/>
<dbReference type="GO" id="GO:0009099">
    <property type="term" value="P:L-valine biosynthetic process"/>
    <property type="evidence" value="ECO:0007669"/>
    <property type="project" value="TreeGrafter"/>
</dbReference>
<dbReference type="Pfam" id="PF00205">
    <property type="entry name" value="TPP_enzyme_M"/>
    <property type="match status" value="1"/>
</dbReference>
<dbReference type="GO" id="GO:0009097">
    <property type="term" value="P:isoleucine biosynthetic process"/>
    <property type="evidence" value="ECO:0007669"/>
    <property type="project" value="TreeGrafter"/>
</dbReference>
<dbReference type="GO" id="GO:0005948">
    <property type="term" value="C:acetolactate synthase complex"/>
    <property type="evidence" value="ECO:0007669"/>
    <property type="project" value="TreeGrafter"/>
</dbReference>
<accession>A0A7J6LDC2</accession>
<dbReference type="CDD" id="cd07035">
    <property type="entry name" value="TPP_PYR_POX_like"/>
    <property type="match status" value="1"/>
</dbReference>
<keyword evidence="4" id="KW-0812">Transmembrane</keyword>
<keyword evidence="2 3" id="KW-0786">Thiamine pyrophosphate</keyword>
<reference evidence="8 9" key="1">
    <citation type="submission" date="2020-04" db="EMBL/GenBank/DDBJ databases">
        <title>Perkinsus olseni comparative genomics.</title>
        <authorList>
            <person name="Bogema D.R."/>
        </authorList>
    </citation>
    <scope>NUCLEOTIDE SEQUENCE [LARGE SCALE GENOMIC DNA]</scope>
    <source>
        <strain evidence="8">ATCC PRA-179</strain>
    </source>
</reference>
<feature type="domain" description="Thiamine pyrophosphate enzyme TPP-binding" evidence="6">
    <location>
        <begin position="673"/>
        <end position="819"/>
    </location>
</feature>
<evidence type="ECO:0000313" key="8">
    <source>
        <dbReference type="EMBL" id="KAF4657235.1"/>
    </source>
</evidence>
<evidence type="ECO:0000256" key="3">
    <source>
        <dbReference type="RuleBase" id="RU362132"/>
    </source>
</evidence>
<sequence>MATNVILRGMSMKPLGMMAKWSAFYPVSGAGLCCMRTAAAGWGGNDVGRSRLFSTTTPQNHPSMMNVMPTTSLSPSRCPPQYLNKPIMQQQSRGIATVGLWAARPYAAFDAARALLDPLSPGTTSRRSPASHHFVIQIGQVALTVPAVLGVGYLALQLGQKMSSGGAFQHNYFMLFLYLVMSFAPTPCFQNLFADLLFVATWLTVTYFAFSLLPELVLKDHVFTFYLLAFLLPIFPLAFSFMPIINTRSYLMLGVMTPSEAFVETLIKQDVKYIFGIAGSAFMDALDLFPIAGIRYISVQHEQNAVHMADGYARISGRHGVCAAQNGPGITNFVTALQGCYWSHSPVVVITPDHSSMQTGTGGFQECNQLRIFESMVKYQGHVNNPKRVAEITARAFDVALNDKGPTQVNVPRDYWYGKYDFTIPDPIRIERGPGGPQSIERAKGLLMGAKNPVIMVGGGVASSKENIEAAVKFAEAVQCPVVTTYLHGDAFPQNHPLCAGILSYGGSLGAMKVAKDADVVLALGTRINPYMKNPQYGLDWWPKDAKLIQVDIDSRRLGLTSDEMATGHTRVSFCRSGRVTVPVNGDVRLFMEELTRYFTSPEGKRAAGQLLDLKNINSRLSRARAYATEWETRLKALTDDMKLCQPGRVRPRQALAAVRRALPDDTMMSVDTGNLSALSSSYMPEFVTREPSLIGPGMWASCGPAFGEMIGAKLARPDRPAVAYHGDGSWMMNGINEIVTCIREEIPTTAIVFNNRQWGAEKSNQVNFFGDRYLGTNLDYHPDYAEVAKAFGAVGLRCTHADEVSDAVKAAVDAQMNDDGKTSIVEIVCTRELGDPFRRDAMALPTRYLDKYKSTNVDKYSPTGQPTDM</sequence>
<dbReference type="Gene3D" id="3.40.50.970">
    <property type="match status" value="2"/>
</dbReference>
<comment type="similarity">
    <text evidence="1 3">Belongs to the TPP enzyme family.</text>
</comment>
<dbReference type="NCBIfam" id="NF005713">
    <property type="entry name" value="PRK07525.1"/>
    <property type="match status" value="1"/>
</dbReference>
<keyword evidence="4" id="KW-0472">Membrane</keyword>
<organism evidence="8 9">
    <name type="scientific">Perkinsus olseni</name>
    <name type="common">Perkinsus atlanticus</name>
    <dbReference type="NCBI Taxonomy" id="32597"/>
    <lineage>
        <taxon>Eukaryota</taxon>
        <taxon>Sar</taxon>
        <taxon>Alveolata</taxon>
        <taxon>Perkinsozoa</taxon>
        <taxon>Perkinsea</taxon>
        <taxon>Perkinsida</taxon>
        <taxon>Perkinsidae</taxon>
        <taxon>Perkinsus</taxon>
    </lineage>
</organism>
<dbReference type="EMBL" id="JABAHT010000365">
    <property type="protein sequence ID" value="KAF4657235.1"/>
    <property type="molecule type" value="Genomic_DNA"/>
</dbReference>
<dbReference type="GO" id="GO:0050660">
    <property type="term" value="F:flavin adenine dinucleotide binding"/>
    <property type="evidence" value="ECO:0007669"/>
    <property type="project" value="TreeGrafter"/>
</dbReference>
<feature type="transmembrane region" description="Helical" evidence="4">
    <location>
        <begin position="192"/>
        <end position="213"/>
    </location>
</feature>
<dbReference type="GO" id="GO:0030976">
    <property type="term" value="F:thiamine pyrophosphate binding"/>
    <property type="evidence" value="ECO:0007669"/>
    <property type="project" value="InterPro"/>
</dbReference>
<dbReference type="InterPro" id="IPR029035">
    <property type="entry name" value="DHS-like_NAD/FAD-binding_dom"/>
</dbReference>
<comment type="caution">
    <text evidence="8">The sequence shown here is derived from an EMBL/GenBank/DDBJ whole genome shotgun (WGS) entry which is preliminary data.</text>
</comment>
<dbReference type="InterPro" id="IPR011766">
    <property type="entry name" value="TPP_enzyme_TPP-bd"/>
</dbReference>
<dbReference type="Gene3D" id="3.40.50.1220">
    <property type="entry name" value="TPP-binding domain"/>
    <property type="match status" value="1"/>
</dbReference>
<feature type="domain" description="Thiamine pyrophosphate enzyme N-terminal TPP-binding" evidence="7">
    <location>
        <begin position="256"/>
        <end position="371"/>
    </location>
</feature>
<evidence type="ECO:0008006" key="10">
    <source>
        <dbReference type="Google" id="ProtNLM"/>
    </source>
</evidence>
<evidence type="ECO:0000256" key="1">
    <source>
        <dbReference type="ARBA" id="ARBA00007812"/>
    </source>
</evidence>
<feature type="transmembrane region" description="Helical" evidence="4">
    <location>
        <begin position="225"/>
        <end position="245"/>
    </location>
</feature>